<dbReference type="EMBL" id="CAXHTB010000016">
    <property type="protein sequence ID" value="CAL0322998.1"/>
    <property type="molecule type" value="Genomic_DNA"/>
</dbReference>
<reference evidence="1 2" key="1">
    <citation type="submission" date="2024-03" db="EMBL/GenBank/DDBJ databases">
        <authorList>
            <person name="Martinez-Hernandez J."/>
        </authorList>
    </citation>
    <scope>NUCLEOTIDE SEQUENCE [LARGE SCALE GENOMIC DNA]</scope>
</reference>
<proteinExistence type="predicted"/>
<keyword evidence="2" id="KW-1185">Reference proteome</keyword>
<accession>A0AAV1XMW9</accession>
<gene>
    <name evidence="1" type="ORF">LLUT_LOCUS24058</name>
</gene>
<evidence type="ECO:0000313" key="2">
    <source>
        <dbReference type="Proteomes" id="UP001497480"/>
    </source>
</evidence>
<protein>
    <submittedName>
        <fullName evidence="1">Uncharacterized protein</fullName>
    </submittedName>
</protein>
<comment type="caution">
    <text evidence="1">The sequence shown here is derived from an EMBL/GenBank/DDBJ whole genome shotgun (WGS) entry which is preliminary data.</text>
</comment>
<dbReference type="AlphaFoldDB" id="A0AAV1XMW9"/>
<organism evidence="1 2">
    <name type="scientific">Lupinus luteus</name>
    <name type="common">European yellow lupine</name>
    <dbReference type="NCBI Taxonomy" id="3873"/>
    <lineage>
        <taxon>Eukaryota</taxon>
        <taxon>Viridiplantae</taxon>
        <taxon>Streptophyta</taxon>
        <taxon>Embryophyta</taxon>
        <taxon>Tracheophyta</taxon>
        <taxon>Spermatophyta</taxon>
        <taxon>Magnoliopsida</taxon>
        <taxon>eudicotyledons</taxon>
        <taxon>Gunneridae</taxon>
        <taxon>Pentapetalae</taxon>
        <taxon>rosids</taxon>
        <taxon>fabids</taxon>
        <taxon>Fabales</taxon>
        <taxon>Fabaceae</taxon>
        <taxon>Papilionoideae</taxon>
        <taxon>50 kb inversion clade</taxon>
        <taxon>genistoids sensu lato</taxon>
        <taxon>core genistoids</taxon>
        <taxon>Genisteae</taxon>
        <taxon>Lupinus</taxon>
    </lineage>
</organism>
<dbReference type="Proteomes" id="UP001497480">
    <property type="component" value="Unassembled WGS sequence"/>
</dbReference>
<sequence>MNSSLLEAEERPSTTEDSLMFIQEVTSVRAELVEAKAQVVVLVEEKTTLRFFSGKFLMDSFINAKEQIELVHPDEDLLGLL</sequence>
<name>A0AAV1XMW9_LUPLU</name>
<evidence type="ECO:0000313" key="1">
    <source>
        <dbReference type="EMBL" id="CAL0322998.1"/>
    </source>
</evidence>